<dbReference type="InterPro" id="IPR036318">
    <property type="entry name" value="FAD-bd_PCMH-like_sf"/>
</dbReference>
<evidence type="ECO:0000313" key="6">
    <source>
        <dbReference type="EMBL" id="KAJ4011800.1"/>
    </source>
</evidence>
<dbReference type="Pfam" id="PF01565">
    <property type="entry name" value="FAD_binding_4"/>
    <property type="match status" value="1"/>
</dbReference>
<dbReference type="PANTHER" id="PTHR42973:SF53">
    <property type="entry name" value="FAD-BINDING PCMH-TYPE DOMAIN-CONTAINING PROTEIN-RELATED"/>
    <property type="match status" value="1"/>
</dbReference>
<evidence type="ECO:0000256" key="2">
    <source>
        <dbReference type="ARBA" id="ARBA00022630"/>
    </source>
</evidence>
<dbReference type="OrthoDB" id="2151789at2759"/>
<evidence type="ECO:0000259" key="5">
    <source>
        <dbReference type="PROSITE" id="PS51387"/>
    </source>
</evidence>
<comment type="similarity">
    <text evidence="1">Belongs to the oxygen-dependent FAD-linked oxidoreductase family.</text>
</comment>
<evidence type="ECO:0000256" key="1">
    <source>
        <dbReference type="ARBA" id="ARBA00005466"/>
    </source>
</evidence>
<dbReference type="InterPro" id="IPR006094">
    <property type="entry name" value="Oxid_FAD_bind_N"/>
</dbReference>
<dbReference type="PANTHER" id="PTHR42973">
    <property type="entry name" value="BINDING OXIDOREDUCTASE, PUTATIVE (AFU_ORTHOLOGUE AFUA_1G17690)-RELATED"/>
    <property type="match status" value="1"/>
</dbReference>
<keyword evidence="3" id="KW-0274">FAD</keyword>
<protein>
    <recommendedName>
        <fullName evidence="5">FAD-binding PCMH-type domain-containing protein</fullName>
    </recommendedName>
</protein>
<dbReference type="AlphaFoldDB" id="A0A9W8PNQ4"/>
<keyword evidence="7" id="KW-1185">Reference proteome</keyword>
<dbReference type="Gene3D" id="3.30.465.10">
    <property type="match status" value="1"/>
</dbReference>
<dbReference type="InterPro" id="IPR016166">
    <property type="entry name" value="FAD-bd_PCMH"/>
</dbReference>
<proteinExistence type="inferred from homology"/>
<keyword evidence="4" id="KW-0560">Oxidoreductase</keyword>
<evidence type="ECO:0000256" key="3">
    <source>
        <dbReference type="ARBA" id="ARBA00022827"/>
    </source>
</evidence>
<comment type="caution">
    <text evidence="6">The sequence shown here is derived from an EMBL/GenBank/DDBJ whole genome shotgun (WGS) entry which is preliminary data.</text>
</comment>
<accession>A0A9W8PNQ4</accession>
<gene>
    <name evidence="6" type="ORF">NW766_007100</name>
</gene>
<dbReference type="EMBL" id="JAPDHF010000010">
    <property type="protein sequence ID" value="KAJ4011800.1"/>
    <property type="molecule type" value="Genomic_DNA"/>
</dbReference>
<name>A0A9W8PNQ4_9HYPO</name>
<keyword evidence="2" id="KW-0285">Flavoprotein</keyword>
<dbReference type="Proteomes" id="UP001152130">
    <property type="component" value="Unassembled WGS sequence"/>
</dbReference>
<dbReference type="InterPro" id="IPR050416">
    <property type="entry name" value="FAD-linked_Oxidoreductase"/>
</dbReference>
<organism evidence="6 7">
    <name type="scientific">Fusarium irregulare</name>
    <dbReference type="NCBI Taxonomy" id="2494466"/>
    <lineage>
        <taxon>Eukaryota</taxon>
        <taxon>Fungi</taxon>
        <taxon>Dikarya</taxon>
        <taxon>Ascomycota</taxon>
        <taxon>Pezizomycotina</taxon>
        <taxon>Sordariomycetes</taxon>
        <taxon>Hypocreomycetidae</taxon>
        <taxon>Hypocreales</taxon>
        <taxon>Nectriaceae</taxon>
        <taxon>Fusarium</taxon>
        <taxon>Fusarium incarnatum-equiseti species complex</taxon>
    </lineage>
</organism>
<dbReference type="SUPFAM" id="SSF56176">
    <property type="entry name" value="FAD-binding/transporter-associated domain-like"/>
    <property type="match status" value="1"/>
</dbReference>
<evidence type="ECO:0000313" key="7">
    <source>
        <dbReference type="Proteomes" id="UP001152130"/>
    </source>
</evidence>
<feature type="domain" description="FAD-binding PCMH-type" evidence="5">
    <location>
        <begin position="67"/>
        <end position="238"/>
    </location>
</feature>
<dbReference type="GO" id="GO:0071949">
    <property type="term" value="F:FAD binding"/>
    <property type="evidence" value="ECO:0007669"/>
    <property type="project" value="InterPro"/>
</dbReference>
<sequence>MATSCFATLDLVRYFGYSIFGEYAQQAVPTYQTDACLQLANIYGDKISLLDRSKCSLVRQDNWSDACQLSPDCIFEPTTAEEVSGALQILVSTSTNFAVRSGGHMPVPKASNIDGGVLLSLSHLKTLELSESQSIASVGSGHRWGDVYKWLSSYNLCVSGGRYDPVGVPGFLLGGGITFFGSKYGWAANMIANMEVVLANSTIVNANATNNADLFWALKGGSSNYGIVTRFDLKTFADSPVYGGTSLFLPNHLDDFVHAIAAYSTVGGGSDDVNASYNPSVQLNLASNQLTLLSYSSHLGTDPSPAAFANFTKIPLIWSNSSVRADFFSLVEDTTMEAYHDRSHRQLFWATSLKASPDSVYLINETFFETIAAMPELRHAAGLSLTTTPQMLTRSWIDAAKASGGDPMDIESDGGIIVHLITSLWKEAVDDHLVYEFSKRCTEAIDRKSKARGLYYPFMYLNNAGLGQNPFQVYGQSKSLSKMKKIRQAYDPKGIFQHLMPGGFKVGY</sequence>
<reference evidence="6" key="1">
    <citation type="submission" date="2022-10" db="EMBL/GenBank/DDBJ databases">
        <title>Fusarium specimens isolated from Avocado Roots.</title>
        <authorList>
            <person name="Stajich J."/>
            <person name="Roper C."/>
            <person name="Heimlech-Rivalta G."/>
        </authorList>
    </citation>
    <scope>NUCLEOTIDE SEQUENCE</scope>
    <source>
        <strain evidence="6">CF00143</strain>
    </source>
</reference>
<evidence type="ECO:0000256" key="4">
    <source>
        <dbReference type="ARBA" id="ARBA00023002"/>
    </source>
</evidence>
<dbReference type="InterPro" id="IPR016169">
    <property type="entry name" value="FAD-bd_PCMH_sub2"/>
</dbReference>
<dbReference type="GO" id="GO:0016491">
    <property type="term" value="F:oxidoreductase activity"/>
    <property type="evidence" value="ECO:0007669"/>
    <property type="project" value="UniProtKB-KW"/>
</dbReference>
<dbReference type="PROSITE" id="PS51387">
    <property type="entry name" value="FAD_PCMH"/>
    <property type="match status" value="1"/>
</dbReference>